<evidence type="ECO:0000313" key="4">
    <source>
        <dbReference type="Proteomes" id="UP000216101"/>
    </source>
</evidence>
<organism evidence="3 4">
    <name type="scientific">Cellvibrio mixtus</name>
    <dbReference type="NCBI Taxonomy" id="39650"/>
    <lineage>
        <taxon>Bacteria</taxon>
        <taxon>Pseudomonadati</taxon>
        <taxon>Pseudomonadota</taxon>
        <taxon>Gammaproteobacteria</taxon>
        <taxon>Cellvibrionales</taxon>
        <taxon>Cellvibrionaceae</taxon>
        <taxon>Cellvibrio</taxon>
    </lineage>
</organism>
<feature type="domain" description="BON" evidence="2">
    <location>
        <begin position="207"/>
        <end position="274"/>
    </location>
</feature>
<evidence type="ECO:0000259" key="2">
    <source>
        <dbReference type="PROSITE" id="PS50914"/>
    </source>
</evidence>
<reference evidence="4" key="1">
    <citation type="submission" date="2017-05" db="EMBL/GenBank/DDBJ databases">
        <authorList>
            <person name="Barney B.M."/>
        </authorList>
    </citation>
    <scope>NUCLEOTIDE SEQUENCE [LARGE SCALE GENOMIC DNA]</scope>
    <source>
        <strain evidence="4">PSBB022</strain>
    </source>
</reference>
<dbReference type="Pfam" id="PF04972">
    <property type="entry name" value="BON"/>
    <property type="match status" value="3"/>
</dbReference>
<dbReference type="InterPro" id="IPR051686">
    <property type="entry name" value="Lipoprotein_DolP"/>
</dbReference>
<evidence type="ECO:0000256" key="1">
    <source>
        <dbReference type="SAM" id="SignalP"/>
    </source>
</evidence>
<feature type="domain" description="BON" evidence="2">
    <location>
        <begin position="119"/>
        <end position="187"/>
    </location>
</feature>
<accession>A0A266QAU1</accession>
<gene>
    <name evidence="3" type="ORF">CBP51_05555</name>
</gene>
<name>A0A266QAU1_9GAMM</name>
<evidence type="ECO:0000313" key="3">
    <source>
        <dbReference type="EMBL" id="OZY86491.1"/>
    </source>
</evidence>
<dbReference type="RefSeq" id="WP_078043796.1">
    <property type="nucleotide sequence ID" value="NZ_NHNI01000001.1"/>
</dbReference>
<dbReference type="PANTHER" id="PTHR34606">
    <property type="entry name" value="BON DOMAIN-CONTAINING PROTEIN"/>
    <property type="match status" value="1"/>
</dbReference>
<dbReference type="PROSITE" id="PS50914">
    <property type="entry name" value="BON"/>
    <property type="match status" value="3"/>
</dbReference>
<protein>
    <submittedName>
        <fullName evidence="3">Transporter</fullName>
    </submittedName>
</protein>
<keyword evidence="1" id="KW-0732">Signal</keyword>
<comment type="caution">
    <text evidence="3">The sequence shown here is derived from an EMBL/GenBank/DDBJ whole genome shotgun (WGS) entry which is preliminary data.</text>
</comment>
<dbReference type="Gene3D" id="3.30.1340.30">
    <property type="match status" value="3"/>
</dbReference>
<dbReference type="AlphaFoldDB" id="A0A266QAU1"/>
<feature type="domain" description="BON" evidence="2">
    <location>
        <begin position="35"/>
        <end position="103"/>
    </location>
</feature>
<dbReference type="PANTHER" id="PTHR34606:SF15">
    <property type="entry name" value="BON DOMAIN-CONTAINING PROTEIN"/>
    <property type="match status" value="1"/>
</dbReference>
<keyword evidence="4" id="KW-1185">Reference proteome</keyword>
<dbReference type="InterPro" id="IPR014004">
    <property type="entry name" value="Transpt-assoc_nodulatn_dom_bac"/>
</dbReference>
<dbReference type="InterPro" id="IPR007055">
    <property type="entry name" value="BON_dom"/>
</dbReference>
<proteinExistence type="predicted"/>
<feature type="chain" id="PRO_5013057346" evidence="1">
    <location>
        <begin position="28"/>
        <end position="274"/>
    </location>
</feature>
<feature type="signal peptide" evidence="1">
    <location>
        <begin position="1"/>
        <end position="27"/>
    </location>
</feature>
<sequence>MNNPIRKSFSSFAILFAAMAISSSLSAATPQQEITNARQESQIWTTYALSPYLRANDIKVSVVDGKATLTGTVEEDVNKDLATAIAKGVKGIKDVDNKIEVRADYKPTNSERNYGDQMDDLAISSTIKSKLLWSKYTNSQSVTVDTLNGKVTLKGNADTEEAKNLAGRLAKSTHGVRAVDNKLVVNKTPGLTGMAKASTKEMGEAISDSWITTKVKSTLLYSSNVNGSDIEVTTNAGVVTLSGKLDTGVERALAIELAENVRGVKSVQAKTLTN</sequence>
<dbReference type="SMART" id="SM00749">
    <property type="entry name" value="BON"/>
    <property type="match status" value="3"/>
</dbReference>
<dbReference type="Proteomes" id="UP000216101">
    <property type="component" value="Unassembled WGS sequence"/>
</dbReference>
<dbReference type="EMBL" id="NHNI01000001">
    <property type="protein sequence ID" value="OZY86491.1"/>
    <property type="molecule type" value="Genomic_DNA"/>
</dbReference>